<sequence length="162" mass="17852">IAGGESSYGYVPNPNTWVDSLGLAGCPVIRQRVLDNIASSKAARAASKFPSKARVGSSLSNDYKGTFFAAHPTLQGKVIVHHAVEQQVLKRYPGLFSTSEMHSLPNLRGIPKEINSDVHLSKIRMEWNRFYKANASPSREDLLNKATEIDNMLGNLFNPSIR</sequence>
<evidence type="ECO:0000313" key="1">
    <source>
        <dbReference type="EMBL" id="MBP2858497.1"/>
    </source>
</evidence>
<dbReference type="Proteomes" id="UP000810130">
    <property type="component" value="Unassembled WGS sequence"/>
</dbReference>
<keyword evidence="2" id="KW-1185">Reference proteome</keyword>
<evidence type="ECO:0000313" key="2">
    <source>
        <dbReference type="Proteomes" id="UP000810130"/>
    </source>
</evidence>
<gene>
    <name evidence="1" type="ORF">J8657_12880</name>
</gene>
<name>A0ABS5BEM2_9GAMM</name>
<accession>A0ABS5BEM2</accession>
<organism evidence="1 2">
    <name type="scientific">Dickeya oryzae</name>
    <dbReference type="NCBI Taxonomy" id="1240404"/>
    <lineage>
        <taxon>Bacteria</taxon>
        <taxon>Pseudomonadati</taxon>
        <taxon>Pseudomonadota</taxon>
        <taxon>Gammaproteobacteria</taxon>
        <taxon>Enterobacterales</taxon>
        <taxon>Pectobacteriaceae</taxon>
        <taxon>Dickeya</taxon>
    </lineage>
</organism>
<proteinExistence type="predicted"/>
<reference evidence="1 2" key="1">
    <citation type="submission" date="2021-04" db="EMBL/GenBank/DDBJ databases">
        <title>Genomic and host-range diversity within the Dickeya zeae complex, identification of D. zeae and D. oryzae members, proposal of two novel subspecies D. zeae subsp. zeae subsp. nov. and D. zeae subsp. dombae subsp. nov.</title>
        <authorList>
            <person name="Van Gijsegem F."/>
            <person name="Hugouvieux-Cotte-Pattat N."/>
        </authorList>
    </citation>
    <scope>NUCLEOTIDE SEQUENCE [LARGE SCALE GENOMIC DNA]</scope>
    <source>
        <strain evidence="1 2">FVG03</strain>
    </source>
</reference>
<protein>
    <submittedName>
        <fullName evidence="1">Uncharacterized protein</fullName>
    </submittedName>
</protein>
<feature type="non-terminal residue" evidence="1">
    <location>
        <position position="1"/>
    </location>
</feature>
<dbReference type="EMBL" id="JAGJWX010000018">
    <property type="protein sequence ID" value="MBP2858497.1"/>
    <property type="molecule type" value="Genomic_DNA"/>
</dbReference>
<comment type="caution">
    <text evidence="1">The sequence shown here is derived from an EMBL/GenBank/DDBJ whole genome shotgun (WGS) entry which is preliminary data.</text>
</comment>